<dbReference type="Pfam" id="PF13450">
    <property type="entry name" value="NAD_binding_8"/>
    <property type="match status" value="1"/>
</dbReference>
<evidence type="ECO:0000256" key="4">
    <source>
        <dbReference type="ARBA" id="ARBA00022827"/>
    </source>
</evidence>
<evidence type="ECO:0000256" key="3">
    <source>
        <dbReference type="ARBA" id="ARBA00022630"/>
    </source>
</evidence>
<accession>A0A1M6LW05</accession>
<comment type="cofactor">
    <cofactor evidence="1">
        <name>FAD</name>
        <dbReference type="ChEBI" id="CHEBI:57692"/>
    </cofactor>
</comment>
<dbReference type="OrthoDB" id="9769600at2"/>
<evidence type="ECO:0000259" key="6">
    <source>
        <dbReference type="Pfam" id="PF03275"/>
    </source>
</evidence>
<keyword evidence="5" id="KW-0413">Isomerase</keyword>
<gene>
    <name evidence="7" type="ORF">SAMN02745138_00446</name>
</gene>
<name>A0A1M6LW05_9FIRM</name>
<dbReference type="PANTHER" id="PTHR21197">
    <property type="entry name" value="UDP-GALACTOPYRANOSE MUTASE"/>
    <property type="match status" value="1"/>
</dbReference>
<dbReference type="AlphaFoldDB" id="A0A1M6LW05"/>
<evidence type="ECO:0000256" key="2">
    <source>
        <dbReference type="ARBA" id="ARBA00009321"/>
    </source>
</evidence>
<comment type="similarity">
    <text evidence="2">Belongs to the UDP-galactopyranose/dTDP-fucopyranose mutase family.</text>
</comment>
<keyword evidence="8" id="KW-1185">Reference proteome</keyword>
<dbReference type="NCBIfam" id="TIGR00031">
    <property type="entry name" value="UDP-GALP_mutase"/>
    <property type="match status" value="1"/>
</dbReference>
<sequence>MMKQWKGKPDVIVAGAGFAGAVAAREMAEAGKQVLVLEKRNHIGGNMYEEENEAGIRIHVYGPHIFHTNDERVFRYIRQFGKWDTYEHRVKGKIREKEVPIPFNFTSLEALFPMEQAKKLETKLHRTFLGKTRVTVLELMEHTDQEIAELGQFVFDNVFKGYTAKQWGMPVLEVDRSVISRVPVVLGKDDRYFGDRYQLMPAEGYTKIFENLLQHKNIVCQTGVDVMDLLTLQPDGTMRFDGEVFDGIFIYTGMPDTLLQNCFGFLPYRSLRLEFETLQQNDFQSASVVNYPNSEDFTRITEFKKLTGQQKTGVTTILREYPMAFTANAGQEAYYPIENKQNRSLYEMYQKALQQWDNLYLCGRLAEYRYYNMDGAILRALELTQEILQKEKVCLAANV</sequence>
<keyword evidence="3" id="KW-0285">Flavoprotein</keyword>
<evidence type="ECO:0000313" key="8">
    <source>
        <dbReference type="Proteomes" id="UP000183975"/>
    </source>
</evidence>
<feature type="domain" description="UDP-galactopyranose mutase C-terminal" evidence="6">
    <location>
        <begin position="158"/>
        <end position="370"/>
    </location>
</feature>
<evidence type="ECO:0000256" key="5">
    <source>
        <dbReference type="ARBA" id="ARBA00023235"/>
    </source>
</evidence>
<dbReference type="Pfam" id="PF03275">
    <property type="entry name" value="GLF"/>
    <property type="match status" value="1"/>
</dbReference>
<proteinExistence type="inferred from homology"/>
<evidence type="ECO:0000256" key="1">
    <source>
        <dbReference type="ARBA" id="ARBA00001974"/>
    </source>
</evidence>
<dbReference type="GO" id="GO:0005829">
    <property type="term" value="C:cytosol"/>
    <property type="evidence" value="ECO:0007669"/>
    <property type="project" value="TreeGrafter"/>
</dbReference>
<dbReference type="SUPFAM" id="SSF54373">
    <property type="entry name" value="FAD-linked reductases, C-terminal domain"/>
    <property type="match status" value="1"/>
</dbReference>
<organism evidence="7 8">
    <name type="scientific">Anaerotignum lactatifermentans DSM 14214</name>
    <dbReference type="NCBI Taxonomy" id="1121323"/>
    <lineage>
        <taxon>Bacteria</taxon>
        <taxon>Bacillati</taxon>
        <taxon>Bacillota</taxon>
        <taxon>Clostridia</taxon>
        <taxon>Lachnospirales</taxon>
        <taxon>Anaerotignaceae</taxon>
        <taxon>Anaerotignum</taxon>
    </lineage>
</organism>
<dbReference type="SUPFAM" id="SSF51971">
    <property type="entry name" value="Nucleotide-binding domain"/>
    <property type="match status" value="1"/>
</dbReference>
<dbReference type="InterPro" id="IPR004379">
    <property type="entry name" value="UDP-GALP_mutase"/>
</dbReference>
<dbReference type="RefSeq" id="WP_143158924.1">
    <property type="nucleotide sequence ID" value="NZ_FRAH01000005.1"/>
</dbReference>
<dbReference type="GO" id="GO:0050660">
    <property type="term" value="F:flavin adenine dinucleotide binding"/>
    <property type="evidence" value="ECO:0007669"/>
    <property type="project" value="TreeGrafter"/>
</dbReference>
<evidence type="ECO:0000313" key="7">
    <source>
        <dbReference type="EMBL" id="SHJ75350.1"/>
    </source>
</evidence>
<reference evidence="7 8" key="1">
    <citation type="submission" date="2016-11" db="EMBL/GenBank/DDBJ databases">
        <authorList>
            <person name="Jaros S."/>
            <person name="Januszkiewicz K."/>
            <person name="Wedrychowicz H."/>
        </authorList>
    </citation>
    <scope>NUCLEOTIDE SEQUENCE [LARGE SCALE GENOMIC DNA]</scope>
    <source>
        <strain evidence="7 8">DSM 14214</strain>
    </source>
</reference>
<keyword evidence="4" id="KW-0274">FAD</keyword>
<dbReference type="Gene3D" id="3.40.50.720">
    <property type="entry name" value="NAD(P)-binding Rossmann-like Domain"/>
    <property type="match status" value="3"/>
</dbReference>
<dbReference type="EMBL" id="FRAH01000005">
    <property type="protein sequence ID" value="SHJ75350.1"/>
    <property type="molecule type" value="Genomic_DNA"/>
</dbReference>
<dbReference type="PANTHER" id="PTHR21197:SF0">
    <property type="entry name" value="UDP-GALACTOPYRANOSE MUTASE"/>
    <property type="match status" value="1"/>
</dbReference>
<dbReference type="InterPro" id="IPR015899">
    <property type="entry name" value="UDP-GalPyranose_mutase_C"/>
</dbReference>
<protein>
    <submittedName>
        <fullName evidence="7">UDP-galactopyranose mutase</fullName>
    </submittedName>
</protein>
<dbReference type="Proteomes" id="UP000183975">
    <property type="component" value="Unassembled WGS sequence"/>
</dbReference>
<dbReference type="GO" id="GO:0008767">
    <property type="term" value="F:UDP-galactopyranose mutase activity"/>
    <property type="evidence" value="ECO:0007669"/>
    <property type="project" value="InterPro"/>
</dbReference>